<protein>
    <submittedName>
        <fullName evidence="2">Uncharacterized protein</fullName>
    </submittedName>
</protein>
<comment type="caution">
    <text evidence="2">The sequence shown here is derived from an EMBL/GenBank/DDBJ whole genome shotgun (WGS) entry which is preliminary data.</text>
</comment>
<keyword evidence="3" id="KW-1185">Reference proteome</keyword>
<gene>
    <name evidence="2" type="ORF">BCL65_10797</name>
</gene>
<feature type="compositionally biased region" description="Low complexity" evidence="1">
    <location>
        <begin position="234"/>
        <end position="253"/>
    </location>
</feature>
<name>A0ABX5EDY0_9MICO</name>
<organism evidence="2 3">
    <name type="scientific">Isoptericola halotolerans</name>
    <dbReference type="NCBI Taxonomy" id="300560"/>
    <lineage>
        <taxon>Bacteria</taxon>
        <taxon>Bacillati</taxon>
        <taxon>Actinomycetota</taxon>
        <taxon>Actinomycetes</taxon>
        <taxon>Micrococcales</taxon>
        <taxon>Promicromonosporaceae</taxon>
        <taxon>Isoptericola</taxon>
    </lineage>
</organism>
<accession>A0ABX5EDY0</accession>
<proteinExistence type="predicted"/>
<evidence type="ECO:0000313" key="3">
    <source>
        <dbReference type="Proteomes" id="UP000239895"/>
    </source>
</evidence>
<evidence type="ECO:0000256" key="1">
    <source>
        <dbReference type="SAM" id="MobiDB-lite"/>
    </source>
</evidence>
<reference evidence="2 3" key="1">
    <citation type="submission" date="2018-03" db="EMBL/GenBank/DDBJ databases">
        <title>Comparative analysis of microorganisms from saline springs in Andes Mountain Range, Colombia.</title>
        <authorList>
            <person name="Rubin E."/>
        </authorList>
    </citation>
    <scope>NUCLEOTIDE SEQUENCE [LARGE SCALE GENOMIC DNA]</scope>
    <source>
        <strain evidence="2 3">CG 23</strain>
    </source>
</reference>
<dbReference type="Proteomes" id="UP000239895">
    <property type="component" value="Unassembled WGS sequence"/>
</dbReference>
<sequence length="265" mass="27123">MVRTTWWPDVIRRTSHDPRYTARYRGTVPVHAVVLPATVLLVPGAGGVARPLEPLRRAVLDELSQVTGPTGASPVRWGVLAPAARTAVGRRRPSLAGAGISDRWLGGLDGWPAHDAAGPGTTPAAVPASVAQLVLADAVGPDAAADALVVELAEDGDDALLAAMADELGDCDALLVAGGDPGTARASTCTPGVTAVLELLAARGGWTSATRSVVVTAPHLPDRYDVVTWSGRPAPTDQTAAAANQPTPASSSQKRTVRPTRTVGT</sequence>
<evidence type="ECO:0000313" key="2">
    <source>
        <dbReference type="EMBL" id="PRZ05610.1"/>
    </source>
</evidence>
<feature type="region of interest" description="Disordered" evidence="1">
    <location>
        <begin position="228"/>
        <end position="265"/>
    </location>
</feature>
<dbReference type="EMBL" id="PVTX01000007">
    <property type="protein sequence ID" value="PRZ05610.1"/>
    <property type="molecule type" value="Genomic_DNA"/>
</dbReference>